<dbReference type="AlphaFoldDB" id="A0A3M2SQW1"/>
<reference evidence="1 2" key="1">
    <citation type="submission" date="2017-06" db="EMBL/GenBank/DDBJ databases">
        <title>Comparative genomic analysis of Ambrosia Fusariam Clade fungi.</title>
        <authorList>
            <person name="Stajich J.E."/>
            <person name="Carrillo J."/>
            <person name="Kijimoto T."/>
            <person name="Eskalen A."/>
            <person name="O'Donnell K."/>
            <person name="Kasson M."/>
        </authorList>
    </citation>
    <scope>NUCLEOTIDE SEQUENCE [LARGE SCALE GENOMIC DNA]</scope>
    <source>
        <strain evidence="1">UCR3666</strain>
    </source>
</reference>
<protein>
    <recommendedName>
        <fullName evidence="3">N-acetyltransferase domain-containing protein</fullName>
    </recommendedName>
</protein>
<proteinExistence type="predicted"/>
<name>A0A3M2SQW1_9HYPO</name>
<evidence type="ECO:0008006" key="3">
    <source>
        <dbReference type="Google" id="ProtNLM"/>
    </source>
</evidence>
<dbReference type="EMBL" id="NKUJ01000003">
    <property type="protein sequence ID" value="RMJ19947.1"/>
    <property type="molecule type" value="Genomic_DNA"/>
</dbReference>
<sequence length="236" mass="27573">MAVYTKTALIPWDPTSETHFKRMYDQRIACGWRYEEVDLWRSKMLKGQKFLYWIILAVDLEGREELLTTHTSRYPDEAEELLDTAKTVFNSPREPTNRRFVPIGHIALELLPQQNERFGLPSSTIWIMSLYISWALQSAGLGRSAMIETERLARLPPFNSDVIGLDTVQKHFQLGDNNFRKTYYDSKGTEVRASEEWYIRQGYEAVERVDRGYDWKDAVTGDFVPVPLVYMVKKFS</sequence>
<evidence type="ECO:0000313" key="1">
    <source>
        <dbReference type="EMBL" id="RMJ19947.1"/>
    </source>
</evidence>
<organism evidence="1 2">
    <name type="scientific">Fusarium kuroshium</name>
    <dbReference type="NCBI Taxonomy" id="2010991"/>
    <lineage>
        <taxon>Eukaryota</taxon>
        <taxon>Fungi</taxon>
        <taxon>Dikarya</taxon>
        <taxon>Ascomycota</taxon>
        <taxon>Pezizomycotina</taxon>
        <taxon>Sordariomycetes</taxon>
        <taxon>Hypocreomycetidae</taxon>
        <taxon>Hypocreales</taxon>
        <taxon>Nectriaceae</taxon>
        <taxon>Fusarium</taxon>
        <taxon>Fusarium solani species complex</taxon>
    </lineage>
</organism>
<accession>A0A3M2SQW1</accession>
<keyword evidence="2" id="KW-1185">Reference proteome</keyword>
<evidence type="ECO:0000313" key="2">
    <source>
        <dbReference type="Proteomes" id="UP000277212"/>
    </source>
</evidence>
<comment type="caution">
    <text evidence="1">The sequence shown here is derived from an EMBL/GenBank/DDBJ whole genome shotgun (WGS) entry which is preliminary data.</text>
</comment>
<gene>
    <name evidence="1" type="ORF">CDV36_000356</name>
</gene>
<dbReference type="OrthoDB" id="2326446at2759"/>
<dbReference type="Proteomes" id="UP000277212">
    <property type="component" value="Unassembled WGS sequence"/>
</dbReference>